<evidence type="ECO:0000313" key="1">
    <source>
        <dbReference type="EMBL" id="MBM6874680.1"/>
    </source>
</evidence>
<name>A0ABS2G0Z6_FUSMR</name>
<organism evidence="1 2">
    <name type="scientific">Fusobacterium mortiferum</name>
    <dbReference type="NCBI Taxonomy" id="850"/>
    <lineage>
        <taxon>Bacteria</taxon>
        <taxon>Fusobacteriati</taxon>
        <taxon>Fusobacteriota</taxon>
        <taxon>Fusobacteriia</taxon>
        <taxon>Fusobacteriales</taxon>
        <taxon>Fusobacteriaceae</taxon>
        <taxon>Fusobacterium</taxon>
    </lineage>
</organism>
<evidence type="ECO:0000313" key="2">
    <source>
        <dbReference type="Proteomes" id="UP000728968"/>
    </source>
</evidence>
<proteinExistence type="predicted"/>
<gene>
    <name evidence="1" type="ORF">H6A04_03270</name>
</gene>
<dbReference type="InterPro" id="IPR008767">
    <property type="entry name" value="Phage_SPP1_head-tail_adaptor"/>
</dbReference>
<dbReference type="RefSeq" id="WP_204715802.1">
    <property type="nucleotide sequence ID" value="NZ_JACJLT010000018.1"/>
</dbReference>
<dbReference type="InterPro" id="IPR038666">
    <property type="entry name" value="SSP1_head-tail_sf"/>
</dbReference>
<sequence length="106" mass="12339">MSLASRLKNRIEIHRRTLVAGKLGDTFEDTLLKKMWADIVPAGAGVKGAEAETERVENKFKIIIRKTDIKHTDYIMFEGEKYEINHIIRNFNTNNYLEVYATLVRR</sequence>
<reference evidence="1 2" key="1">
    <citation type="journal article" date="2021" name="Sci. Rep.">
        <title>The distribution of antibiotic resistance genes in chicken gut microbiota commensals.</title>
        <authorList>
            <person name="Juricova H."/>
            <person name="Matiasovicova J."/>
            <person name="Kubasova T."/>
            <person name="Cejkova D."/>
            <person name="Rychlik I."/>
        </authorList>
    </citation>
    <scope>NUCLEOTIDE SEQUENCE [LARGE SCALE GENOMIC DNA]</scope>
    <source>
        <strain evidence="1 2">An425</strain>
    </source>
</reference>
<keyword evidence="2" id="KW-1185">Reference proteome</keyword>
<dbReference type="Pfam" id="PF05521">
    <property type="entry name" value="Phage_HCP"/>
    <property type="match status" value="1"/>
</dbReference>
<comment type="caution">
    <text evidence="1">The sequence shown here is derived from an EMBL/GenBank/DDBJ whole genome shotgun (WGS) entry which is preliminary data.</text>
</comment>
<protein>
    <submittedName>
        <fullName evidence="1">Head-tail adaptor protein</fullName>
    </submittedName>
</protein>
<accession>A0ABS2G0Z6</accession>
<dbReference type="EMBL" id="JACJLT010000018">
    <property type="protein sequence ID" value="MBM6874680.1"/>
    <property type="molecule type" value="Genomic_DNA"/>
</dbReference>
<dbReference type="Gene3D" id="2.40.10.270">
    <property type="entry name" value="Bacteriophage SPP1 head-tail adaptor protein"/>
    <property type="match status" value="1"/>
</dbReference>
<dbReference type="Proteomes" id="UP000728968">
    <property type="component" value="Unassembled WGS sequence"/>
</dbReference>